<feature type="compositionally biased region" description="Basic and acidic residues" evidence="1">
    <location>
        <begin position="121"/>
        <end position="142"/>
    </location>
</feature>
<proteinExistence type="predicted"/>
<sequence length="157" mass="17630">MGIIPQLMLTTASWKKSRAQGTCNCGLRQALMGTLLMEASARIIKAKLRYMRWNQDKQSYEATDAKPLPHEHAIKATQLLTEHMVKDGVTHAFHGLGGMSTDKDKATMFKFTLSLEGLQRRDQRGIRSAQADRGKTTPRKEPSPLPNELLLLQEDDL</sequence>
<protein>
    <submittedName>
        <fullName evidence="2">Uncharacterized protein</fullName>
    </submittedName>
</protein>
<accession>A0A812NXR5</accession>
<feature type="region of interest" description="Disordered" evidence="1">
    <location>
        <begin position="121"/>
        <end position="157"/>
    </location>
</feature>
<dbReference type="AlphaFoldDB" id="A0A812NXR5"/>
<reference evidence="2" key="1">
    <citation type="submission" date="2021-02" db="EMBL/GenBank/DDBJ databases">
        <authorList>
            <person name="Dougan E. K."/>
            <person name="Rhodes N."/>
            <person name="Thang M."/>
            <person name="Chan C."/>
        </authorList>
    </citation>
    <scope>NUCLEOTIDE SEQUENCE</scope>
</reference>
<evidence type="ECO:0000313" key="2">
    <source>
        <dbReference type="EMBL" id="CAE7329184.1"/>
    </source>
</evidence>
<feature type="compositionally biased region" description="Low complexity" evidence="1">
    <location>
        <begin position="146"/>
        <end position="157"/>
    </location>
</feature>
<evidence type="ECO:0000256" key="1">
    <source>
        <dbReference type="SAM" id="MobiDB-lite"/>
    </source>
</evidence>
<keyword evidence="3" id="KW-1185">Reference proteome</keyword>
<name>A0A812NXR5_SYMPI</name>
<comment type="caution">
    <text evidence="2">The sequence shown here is derived from an EMBL/GenBank/DDBJ whole genome shotgun (WGS) entry which is preliminary data.</text>
</comment>
<evidence type="ECO:0000313" key="3">
    <source>
        <dbReference type="Proteomes" id="UP000649617"/>
    </source>
</evidence>
<dbReference type="Proteomes" id="UP000649617">
    <property type="component" value="Unassembled WGS sequence"/>
</dbReference>
<organism evidence="2 3">
    <name type="scientific">Symbiodinium pilosum</name>
    <name type="common">Dinoflagellate</name>
    <dbReference type="NCBI Taxonomy" id="2952"/>
    <lineage>
        <taxon>Eukaryota</taxon>
        <taxon>Sar</taxon>
        <taxon>Alveolata</taxon>
        <taxon>Dinophyceae</taxon>
        <taxon>Suessiales</taxon>
        <taxon>Symbiodiniaceae</taxon>
        <taxon>Symbiodinium</taxon>
    </lineage>
</organism>
<dbReference type="EMBL" id="CAJNIZ010012080">
    <property type="protein sequence ID" value="CAE7329184.1"/>
    <property type="molecule type" value="Genomic_DNA"/>
</dbReference>
<dbReference type="OrthoDB" id="427195at2759"/>
<gene>
    <name evidence="2" type="ORF">SPIL2461_LOCUS7633</name>
</gene>